<dbReference type="PANTHER" id="PTHR42085">
    <property type="entry name" value="F-BOX DOMAIN-CONTAINING PROTEIN"/>
    <property type="match status" value="1"/>
</dbReference>
<dbReference type="PANTHER" id="PTHR42085:SF1">
    <property type="entry name" value="F-BOX DOMAIN-CONTAINING PROTEIN"/>
    <property type="match status" value="1"/>
</dbReference>
<keyword evidence="4" id="KW-1185">Reference proteome</keyword>
<evidence type="ECO:0000313" key="3">
    <source>
        <dbReference type="EMBL" id="KAF6220147.1"/>
    </source>
</evidence>
<dbReference type="InterPro" id="IPR056632">
    <property type="entry name" value="DUF7730"/>
</dbReference>
<evidence type="ECO:0000256" key="1">
    <source>
        <dbReference type="SAM" id="MobiDB-lite"/>
    </source>
</evidence>
<dbReference type="RefSeq" id="XP_037149582.1">
    <property type="nucleotide sequence ID" value="XM_037294201.1"/>
</dbReference>
<dbReference type="GeneID" id="59331689"/>
<reference evidence="3 4" key="1">
    <citation type="journal article" date="2020" name="Genomics">
        <title>Complete, high-quality genomes from long-read metagenomic sequencing of two wolf lichen thalli reveals enigmatic genome architecture.</title>
        <authorList>
            <person name="McKenzie S.K."/>
            <person name="Walston R.F."/>
            <person name="Allen J.L."/>
        </authorList>
    </citation>
    <scope>NUCLEOTIDE SEQUENCE [LARGE SCALE GENOMIC DNA]</scope>
    <source>
        <strain evidence="3">WasteWater1</strain>
    </source>
</reference>
<evidence type="ECO:0000259" key="2">
    <source>
        <dbReference type="Pfam" id="PF24864"/>
    </source>
</evidence>
<dbReference type="Pfam" id="PF24864">
    <property type="entry name" value="DUF7730"/>
    <property type="match status" value="1"/>
</dbReference>
<dbReference type="InterPro" id="IPR038883">
    <property type="entry name" value="AN11006-like"/>
</dbReference>
<evidence type="ECO:0000313" key="4">
    <source>
        <dbReference type="Proteomes" id="UP000593566"/>
    </source>
</evidence>
<accession>A0A8H6F9E0</accession>
<proteinExistence type="predicted"/>
<feature type="region of interest" description="Disordered" evidence="1">
    <location>
        <begin position="288"/>
        <end position="310"/>
    </location>
</feature>
<feature type="compositionally biased region" description="Acidic residues" evidence="1">
    <location>
        <begin position="297"/>
        <end position="310"/>
    </location>
</feature>
<dbReference type="Proteomes" id="UP000593566">
    <property type="component" value="Unassembled WGS sequence"/>
</dbReference>
<dbReference type="EMBL" id="JACCJB010000017">
    <property type="protein sequence ID" value="KAF6220147.1"/>
    <property type="molecule type" value="Genomic_DNA"/>
</dbReference>
<gene>
    <name evidence="3" type="ORF">HO133_003278</name>
</gene>
<comment type="caution">
    <text evidence="3">The sequence shown here is derived from an EMBL/GenBank/DDBJ whole genome shotgun (WGS) entry which is preliminary data.</text>
</comment>
<sequence>MCQDSWFEAAVLIKRCIAMADPPAQHLSSNFLELPSEIRNRIYTHLLVDEDTYTEGKDSKFIRDDIGGILIRELYPGFYKAGSRRRSYWTPDWDPIHHKERRTTYTLDSKVQLQLFYVCRQVYNEASYIFYAHNRFYVDTIDTFVPFLEDRPVHVRDLIKTISIPVPYGVQKDEGGEDIPRFCNVKVSTFEKACADLATRPELTANLEQLDLRVWDYYGEEEYTMVGSLDMDTVRISTYCAGELASMADPRIMTLSFFDWHHSAMAGPEGQSVFEPLPDHIRRKLQRLRDMSKLENDNDDSGGDDGNDDR</sequence>
<dbReference type="AlphaFoldDB" id="A0A8H6F9E0"/>
<organism evidence="3 4">
    <name type="scientific">Letharia lupina</name>
    <dbReference type="NCBI Taxonomy" id="560253"/>
    <lineage>
        <taxon>Eukaryota</taxon>
        <taxon>Fungi</taxon>
        <taxon>Dikarya</taxon>
        <taxon>Ascomycota</taxon>
        <taxon>Pezizomycotina</taxon>
        <taxon>Lecanoromycetes</taxon>
        <taxon>OSLEUM clade</taxon>
        <taxon>Lecanoromycetidae</taxon>
        <taxon>Lecanorales</taxon>
        <taxon>Lecanorineae</taxon>
        <taxon>Parmeliaceae</taxon>
        <taxon>Letharia</taxon>
    </lineage>
</organism>
<protein>
    <recommendedName>
        <fullName evidence="2">DUF7730 domain-containing protein</fullName>
    </recommendedName>
</protein>
<name>A0A8H6F9E0_9LECA</name>
<feature type="domain" description="DUF7730" evidence="2">
    <location>
        <begin position="28"/>
        <end position="146"/>
    </location>
</feature>